<dbReference type="SUPFAM" id="SSF52016">
    <property type="entry name" value="LeuD/IlvD-like"/>
    <property type="match status" value="1"/>
</dbReference>
<evidence type="ECO:0000259" key="7">
    <source>
        <dbReference type="Pfam" id="PF24877"/>
    </source>
</evidence>
<dbReference type="GO" id="GO:0051536">
    <property type="term" value="F:iron-sulfur cluster binding"/>
    <property type="evidence" value="ECO:0007669"/>
    <property type="project" value="UniProtKB-KW"/>
</dbReference>
<evidence type="ECO:0000313" key="9">
    <source>
        <dbReference type="Proteomes" id="UP000198990"/>
    </source>
</evidence>
<evidence type="ECO:0000256" key="4">
    <source>
        <dbReference type="ARBA" id="ARBA00023014"/>
    </source>
</evidence>
<keyword evidence="3" id="KW-0408">Iron</keyword>
<reference evidence="9" key="1">
    <citation type="submission" date="2016-10" db="EMBL/GenBank/DDBJ databases">
        <authorList>
            <person name="Varghese N."/>
            <person name="Submissions S."/>
        </authorList>
    </citation>
    <scope>NUCLEOTIDE SEQUENCE [LARGE SCALE GENOMIC DNA]</scope>
    <source>
        <strain evidence="9">DSM 16471</strain>
    </source>
</reference>
<evidence type="ECO:0000256" key="5">
    <source>
        <dbReference type="ARBA" id="ARBA00023239"/>
    </source>
</evidence>
<accession>A0A1H7LLF3</accession>
<dbReference type="STRING" id="228957.SAMN04488008_102592"/>
<evidence type="ECO:0000313" key="8">
    <source>
        <dbReference type="EMBL" id="SEK99750.1"/>
    </source>
</evidence>
<dbReference type="Pfam" id="PF00920">
    <property type="entry name" value="ILVD_EDD_N"/>
    <property type="match status" value="1"/>
</dbReference>
<dbReference type="Proteomes" id="UP000198990">
    <property type="component" value="Unassembled WGS sequence"/>
</dbReference>
<evidence type="ECO:0000256" key="2">
    <source>
        <dbReference type="ARBA" id="ARBA00022723"/>
    </source>
</evidence>
<dbReference type="EMBL" id="FNZN01000002">
    <property type="protein sequence ID" value="SEK99750.1"/>
    <property type="molecule type" value="Genomic_DNA"/>
</dbReference>
<comment type="similarity">
    <text evidence="1">Belongs to the IlvD/Edd family.</text>
</comment>
<dbReference type="NCBIfam" id="NF004784">
    <property type="entry name" value="PRK06131.1"/>
    <property type="match status" value="1"/>
</dbReference>
<dbReference type="Pfam" id="PF24877">
    <property type="entry name" value="ILV_EDD_C"/>
    <property type="match status" value="1"/>
</dbReference>
<keyword evidence="2" id="KW-0479">Metal-binding</keyword>
<sequence>MDKKRKLRSSEWFGGNDKMGFVHRSWLRNQGYPDDYFEGKPVIGICNTWSELTPCNGHLRDFAEVVKRGILEAGGFPLEFPVMSLGETIMKPTTMLFRNLASMDTEESIRANPLDGIVLLTGCDKTTPSTIMGACSVDIPTIVVPGGPMLTGRFRGEKIGSGSMNWMIKERQEIGGYSAEDIKEAEVCVARSIGHCNTMGTASTMATMCEALGLTLPGFSSIPAVDSRKKLFAQLSGRRIVEMVKEDLTLSKILTRKAFENSIITNAAVGGSTNLIIHLTAIAGRIGVKLNLEDFDKVGSKVPLLVNLKPSGKYLMEDFFYAGGLPVVMKELKPLLHDETITVNGKSITDNYESEVCYDRDVIAALEHPFQEKAGIAVLKGNLCENGAVIKPSAATPRLMQHRGEAVVFESMEDYHERIDDPNLEIDENSVIVLKGVGPKGYPGMPEVGNVDLPKKLLAKGITDIIRISDGRMSGTAAGTVILHVSPESTVGGTLAFVKNGDMIELNVEKRSLHLDVELDELIKRKKEWISPEPLAKRGYVKMYIDHVQQADKGADLDFLVGGSGSKVERDLH</sequence>
<organism evidence="8 9">
    <name type="scientific">Maribacter orientalis</name>
    <dbReference type="NCBI Taxonomy" id="228957"/>
    <lineage>
        <taxon>Bacteria</taxon>
        <taxon>Pseudomonadati</taxon>
        <taxon>Bacteroidota</taxon>
        <taxon>Flavobacteriia</taxon>
        <taxon>Flavobacteriales</taxon>
        <taxon>Flavobacteriaceae</taxon>
        <taxon>Maribacter</taxon>
    </lineage>
</organism>
<dbReference type="AlphaFoldDB" id="A0A1H7LLF3"/>
<dbReference type="SUPFAM" id="SSF143975">
    <property type="entry name" value="IlvD/EDD N-terminal domain-like"/>
    <property type="match status" value="1"/>
</dbReference>
<dbReference type="InterPro" id="IPR042096">
    <property type="entry name" value="Dihydro-acid_dehy_C"/>
</dbReference>
<dbReference type="Gene3D" id="3.50.30.80">
    <property type="entry name" value="IlvD/EDD C-terminal domain-like"/>
    <property type="match status" value="1"/>
</dbReference>
<gene>
    <name evidence="8" type="ORF">SAMN04488008_102592</name>
</gene>
<dbReference type="GO" id="GO:0046872">
    <property type="term" value="F:metal ion binding"/>
    <property type="evidence" value="ECO:0007669"/>
    <property type="project" value="UniProtKB-KW"/>
</dbReference>
<keyword evidence="5" id="KW-0456">Lyase</keyword>
<proteinExistence type="inferred from homology"/>
<evidence type="ECO:0000256" key="3">
    <source>
        <dbReference type="ARBA" id="ARBA00023004"/>
    </source>
</evidence>
<dbReference type="InterPro" id="IPR052352">
    <property type="entry name" value="Sugar_Degrad_Dehydratases"/>
</dbReference>
<name>A0A1H7LLF3_9FLAO</name>
<keyword evidence="4" id="KW-0411">Iron-sulfur</keyword>
<feature type="domain" description="Dihydroxy-acid/6-phosphogluconate dehydratase N-terminal" evidence="6">
    <location>
        <begin position="40"/>
        <end position="351"/>
    </location>
</feature>
<dbReference type="PANTHER" id="PTHR43183:SF1">
    <property type="entry name" value="HYPOTHETICAL DIHYDROXY-ACID DEHYDRATASE (EUROFUNG)-RELATED"/>
    <property type="match status" value="1"/>
</dbReference>
<protein>
    <submittedName>
        <fullName evidence="8">Dihydroxyacid dehydratase</fullName>
    </submittedName>
</protein>
<evidence type="ECO:0000259" key="6">
    <source>
        <dbReference type="Pfam" id="PF00920"/>
    </source>
</evidence>
<dbReference type="InterPro" id="IPR037237">
    <property type="entry name" value="IlvD/EDD_N"/>
</dbReference>
<dbReference type="InterPro" id="IPR056740">
    <property type="entry name" value="ILV_EDD_C"/>
</dbReference>
<dbReference type="GO" id="GO:0016836">
    <property type="term" value="F:hydro-lyase activity"/>
    <property type="evidence" value="ECO:0007669"/>
    <property type="project" value="UniProtKB-ARBA"/>
</dbReference>
<feature type="domain" description="Dihydroxy-acid/6-phosphogluconate dehydratase C-terminal" evidence="7">
    <location>
        <begin position="361"/>
        <end position="555"/>
    </location>
</feature>
<dbReference type="OrthoDB" id="9807077at2"/>
<dbReference type="FunFam" id="3.50.30.80:FF:000001">
    <property type="entry name" value="Dihydroxy-acid dehydratase"/>
    <property type="match status" value="1"/>
</dbReference>
<dbReference type="PANTHER" id="PTHR43183">
    <property type="entry name" value="HYPOTHETICAL DIHYDROXYACID DEHYDRATASE (EUROFUNG)-RELATED"/>
    <property type="match status" value="1"/>
</dbReference>
<dbReference type="InterPro" id="IPR000581">
    <property type="entry name" value="ILV_EDD_N"/>
</dbReference>
<keyword evidence="9" id="KW-1185">Reference proteome</keyword>
<dbReference type="RefSeq" id="WP_091621567.1">
    <property type="nucleotide sequence ID" value="NZ_FNZN01000002.1"/>
</dbReference>
<evidence type="ECO:0000256" key="1">
    <source>
        <dbReference type="ARBA" id="ARBA00006486"/>
    </source>
</evidence>
<dbReference type="NCBIfam" id="NF009560">
    <property type="entry name" value="PRK13017.1"/>
    <property type="match status" value="1"/>
</dbReference>